<dbReference type="EMBL" id="JBHTOJ010000018">
    <property type="protein sequence ID" value="MFD1421137.1"/>
    <property type="molecule type" value="Genomic_DNA"/>
</dbReference>
<keyword evidence="7 11" id="KW-0658">Purine biosynthesis</keyword>
<dbReference type="Proteomes" id="UP001597188">
    <property type="component" value="Unassembled WGS sequence"/>
</dbReference>
<evidence type="ECO:0000256" key="7">
    <source>
        <dbReference type="ARBA" id="ARBA00022755"/>
    </source>
</evidence>
<evidence type="ECO:0000256" key="1">
    <source>
        <dbReference type="ARBA" id="ARBA00004672"/>
    </source>
</evidence>
<dbReference type="PROSITE" id="PS01058">
    <property type="entry name" value="SAICAR_SYNTHETASE_2"/>
    <property type="match status" value="1"/>
</dbReference>
<protein>
    <recommendedName>
        <fullName evidence="4 11">Phosphoribosylaminoimidazole-succinocarboxamide synthase</fullName>
        <ecNumber evidence="3 11">6.3.2.6</ecNumber>
    </recommendedName>
    <alternativeName>
        <fullName evidence="9 11">SAICAR synthetase</fullName>
    </alternativeName>
</protein>
<sequence length="244" mass="27512">MTEFVKGDLLYTGKAKEMYVTNDPEVLWVEYLDQATALNGKRKVAIDQKGLLNNRISSLIFQDLAQHGIENHFIDQLSDHVQLVRRVSMIPLETVVRNAASGSFERKFAVPHLTEFATPVMEFFYKSDQLDDPFINDSQIEALGVATAATLTEMRRQALLVNQRLQTIFGEMNVQLVDFKIEFGMTAAGQVLLADEISPDSCRLVDLTTHESLDKDVFRKNLGDLTTVYQEVLRRLASVEGGQQ</sequence>
<evidence type="ECO:0000256" key="9">
    <source>
        <dbReference type="ARBA" id="ARBA00030409"/>
    </source>
</evidence>
<dbReference type="Gene3D" id="3.30.200.20">
    <property type="entry name" value="Phosphorylase Kinase, domain 1"/>
    <property type="match status" value="1"/>
</dbReference>
<dbReference type="InterPro" id="IPR050089">
    <property type="entry name" value="SAICAR_synthetase"/>
</dbReference>
<feature type="domain" description="SAICAR synthetase/ADE2 N-terminal" evidence="12">
    <location>
        <begin position="10"/>
        <end position="235"/>
    </location>
</feature>
<evidence type="ECO:0000256" key="5">
    <source>
        <dbReference type="ARBA" id="ARBA00022598"/>
    </source>
</evidence>
<gene>
    <name evidence="11 13" type="primary">purC</name>
    <name evidence="13" type="ORF">ACFQ5L_09220</name>
</gene>
<evidence type="ECO:0000256" key="2">
    <source>
        <dbReference type="ARBA" id="ARBA00010190"/>
    </source>
</evidence>
<keyword evidence="6 11" id="KW-0547">Nucleotide-binding</keyword>
<dbReference type="InterPro" id="IPR001636">
    <property type="entry name" value="SAICAR_synth"/>
</dbReference>
<evidence type="ECO:0000256" key="6">
    <source>
        <dbReference type="ARBA" id="ARBA00022741"/>
    </source>
</evidence>
<comment type="caution">
    <text evidence="13">The sequence shown here is derived from an EMBL/GenBank/DDBJ whole genome shotgun (WGS) entry which is preliminary data.</text>
</comment>
<dbReference type="SUPFAM" id="SSF56104">
    <property type="entry name" value="SAICAR synthase-like"/>
    <property type="match status" value="1"/>
</dbReference>
<accession>A0ABW4C168</accession>
<dbReference type="HAMAP" id="MF_00137">
    <property type="entry name" value="SAICAR_synth"/>
    <property type="match status" value="1"/>
</dbReference>
<dbReference type="EC" id="6.3.2.6" evidence="3 11"/>
<keyword evidence="14" id="KW-1185">Reference proteome</keyword>
<evidence type="ECO:0000256" key="3">
    <source>
        <dbReference type="ARBA" id="ARBA00012217"/>
    </source>
</evidence>
<keyword evidence="8 11" id="KW-0067">ATP-binding</keyword>
<dbReference type="CDD" id="cd01415">
    <property type="entry name" value="SAICAR_synt_PurC"/>
    <property type="match status" value="1"/>
</dbReference>
<dbReference type="PANTHER" id="PTHR43599:SF3">
    <property type="entry name" value="SI:DKEY-6E2.2"/>
    <property type="match status" value="1"/>
</dbReference>
<organism evidence="13 14">
    <name type="scientific">Lactiplantibacillus songbeiensis</name>
    <dbReference type="NCBI Taxonomy" id="2559920"/>
    <lineage>
        <taxon>Bacteria</taxon>
        <taxon>Bacillati</taxon>
        <taxon>Bacillota</taxon>
        <taxon>Bacilli</taxon>
        <taxon>Lactobacillales</taxon>
        <taxon>Lactobacillaceae</taxon>
        <taxon>Lactiplantibacillus</taxon>
    </lineage>
</organism>
<proteinExistence type="inferred from homology"/>
<evidence type="ECO:0000256" key="10">
    <source>
        <dbReference type="ARBA" id="ARBA00048475"/>
    </source>
</evidence>
<evidence type="ECO:0000259" key="12">
    <source>
        <dbReference type="Pfam" id="PF01259"/>
    </source>
</evidence>
<keyword evidence="5 11" id="KW-0436">Ligase</keyword>
<evidence type="ECO:0000256" key="4">
    <source>
        <dbReference type="ARBA" id="ARBA00016460"/>
    </source>
</evidence>
<dbReference type="NCBIfam" id="TIGR00081">
    <property type="entry name" value="purC"/>
    <property type="match status" value="1"/>
</dbReference>
<dbReference type="Gene3D" id="3.30.470.20">
    <property type="entry name" value="ATP-grasp fold, B domain"/>
    <property type="match status" value="1"/>
</dbReference>
<evidence type="ECO:0000313" key="13">
    <source>
        <dbReference type="EMBL" id="MFD1421137.1"/>
    </source>
</evidence>
<dbReference type="PROSITE" id="PS01057">
    <property type="entry name" value="SAICAR_SYNTHETASE_1"/>
    <property type="match status" value="1"/>
</dbReference>
<evidence type="ECO:0000256" key="8">
    <source>
        <dbReference type="ARBA" id="ARBA00022840"/>
    </source>
</evidence>
<evidence type="ECO:0000313" key="14">
    <source>
        <dbReference type="Proteomes" id="UP001597188"/>
    </source>
</evidence>
<evidence type="ECO:0000256" key="11">
    <source>
        <dbReference type="HAMAP-Rule" id="MF_00137"/>
    </source>
</evidence>
<dbReference type="RefSeq" id="WP_137635052.1">
    <property type="nucleotide sequence ID" value="NZ_BJDL01000017.1"/>
</dbReference>
<comment type="pathway">
    <text evidence="1 11">Purine metabolism; IMP biosynthesis via de novo pathway; 5-amino-1-(5-phospho-D-ribosyl)imidazole-4-carboxamide from 5-amino-1-(5-phospho-D-ribosyl)imidazole-4-carboxylate: step 1/2.</text>
</comment>
<comment type="similarity">
    <text evidence="2 11">Belongs to the SAICAR synthetase family.</text>
</comment>
<dbReference type="GO" id="GO:0004639">
    <property type="term" value="F:phosphoribosylaminoimidazolesuccinocarboxamide synthase activity"/>
    <property type="evidence" value="ECO:0007669"/>
    <property type="project" value="UniProtKB-EC"/>
</dbReference>
<comment type="catalytic activity">
    <reaction evidence="10 11">
        <text>5-amino-1-(5-phospho-D-ribosyl)imidazole-4-carboxylate + L-aspartate + ATP = (2S)-2-[5-amino-1-(5-phospho-beta-D-ribosyl)imidazole-4-carboxamido]succinate + ADP + phosphate + 2 H(+)</text>
        <dbReference type="Rhea" id="RHEA:22628"/>
        <dbReference type="ChEBI" id="CHEBI:15378"/>
        <dbReference type="ChEBI" id="CHEBI:29991"/>
        <dbReference type="ChEBI" id="CHEBI:30616"/>
        <dbReference type="ChEBI" id="CHEBI:43474"/>
        <dbReference type="ChEBI" id="CHEBI:58443"/>
        <dbReference type="ChEBI" id="CHEBI:77657"/>
        <dbReference type="ChEBI" id="CHEBI:456216"/>
        <dbReference type="EC" id="6.3.2.6"/>
    </reaction>
</comment>
<name>A0ABW4C168_9LACO</name>
<dbReference type="InterPro" id="IPR033934">
    <property type="entry name" value="SAICAR_synt_PurC"/>
</dbReference>
<reference evidence="14" key="1">
    <citation type="journal article" date="2019" name="Int. J. Syst. Evol. Microbiol.">
        <title>The Global Catalogue of Microorganisms (GCM) 10K type strain sequencing project: providing services to taxonomists for standard genome sequencing and annotation.</title>
        <authorList>
            <consortium name="The Broad Institute Genomics Platform"/>
            <consortium name="The Broad Institute Genome Sequencing Center for Infectious Disease"/>
            <person name="Wu L."/>
            <person name="Ma J."/>
        </authorList>
    </citation>
    <scope>NUCLEOTIDE SEQUENCE [LARGE SCALE GENOMIC DNA]</scope>
    <source>
        <strain evidence="14">CCM 8931</strain>
    </source>
</reference>
<dbReference type="InterPro" id="IPR018236">
    <property type="entry name" value="SAICAR_synthetase_CS"/>
</dbReference>
<dbReference type="PANTHER" id="PTHR43599">
    <property type="entry name" value="MULTIFUNCTIONAL PROTEIN ADE2"/>
    <property type="match status" value="1"/>
</dbReference>
<dbReference type="Pfam" id="PF01259">
    <property type="entry name" value="SAICAR_synt"/>
    <property type="match status" value="1"/>
</dbReference>
<dbReference type="InterPro" id="IPR028923">
    <property type="entry name" value="SAICAR_synt/ADE2_N"/>
</dbReference>